<feature type="compositionally biased region" description="Polar residues" evidence="2">
    <location>
        <begin position="2042"/>
        <end position="2056"/>
    </location>
</feature>
<feature type="region of interest" description="Disordered" evidence="2">
    <location>
        <begin position="1340"/>
        <end position="1376"/>
    </location>
</feature>
<dbReference type="PANTHER" id="PTHR31780">
    <property type="entry name" value="STRESS RESPONSE PROTEIN NST1-RELATED"/>
    <property type="match status" value="1"/>
</dbReference>
<feature type="coiled-coil region" evidence="1">
    <location>
        <begin position="457"/>
        <end position="574"/>
    </location>
</feature>
<feature type="compositionally biased region" description="Basic and acidic residues" evidence="2">
    <location>
        <begin position="101"/>
        <end position="119"/>
    </location>
</feature>
<comment type="caution">
    <text evidence="3">The sequence shown here is derived from an EMBL/GenBank/DDBJ whole genome shotgun (WGS) entry which is preliminary data.</text>
</comment>
<feature type="region of interest" description="Disordered" evidence="2">
    <location>
        <begin position="1956"/>
        <end position="1980"/>
    </location>
</feature>
<feature type="region of interest" description="Disordered" evidence="2">
    <location>
        <begin position="617"/>
        <end position="649"/>
    </location>
</feature>
<feature type="compositionally biased region" description="Basic residues" evidence="2">
    <location>
        <begin position="1578"/>
        <end position="1590"/>
    </location>
</feature>
<keyword evidence="1" id="KW-0175">Coiled coil</keyword>
<feature type="region of interest" description="Disordered" evidence="2">
    <location>
        <begin position="2283"/>
        <end position="2412"/>
    </location>
</feature>
<feature type="region of interest" description="Disordered" evidence="2">
    <location>
        <begin position="88"/>
        <end position="209"/>
    </location>
</feature>
<feature type="compositionally biased region" description="Polar residues" evidence="2">
    <location>
        <begin position="2335"/>
        <end position="2369"/>
    </location>
</feature>
<feature type="compositionally biased region" description="Polar residues" evidence="2">
    <location>
        <begin position="121"/>
        <end position="149"/>
    </location>
</feature>
<feature type="region of interest" description="Disordered" evidence="2">
    <location>
        <begin position="1565"/>
        <end position="1610"/>
    </location>
</feature>
<feature type="compositionally biased region" description="Polar residues" evidence="2">
    <location>
        <begin position="2403"/>
        <end position="2412"/>
    </location>
</feature>
<dbReference type="STRING" id="74649.A0A2P6RNE7"/>
<feature type="compositionally biased region" description="Polar residues" evidence="2">
    <location>
        <begin position="1592"/>
        <end position="1608"/>
    </location>
</feature>
<feature type="compositionally biased region" description="Low complexity" evidence="2">
    <location>
        <begin position="1236"/>
        <end position="1252"/>
    </location>
</feature>
<feature type="region of interest" description="Disordered" evidence="2">
    <location>
        <begin position="1233"/>
        <end position="1298"/>
    </location>
</feature>
<dbReference type="EMBL" id="PDCK01000040">
    <property type="protein sequence ID" value="PRQ47959.1"/>
    <property type="molecule type" value="Genomic_DNA"/>
</dbReference>
<reference evidence="3 4" key="1">
    <citation type="journal article" date="2018" name="Nat. Genet.">
        <title>The Rosa genome provides new insights in the design of modern roses.</title>
        <authorList>
            <person name="Bendahmane M."/>
        </authorList>
    </citation>
    <scope>NUCLEOTIDE SEQUENCE [LARGE SCALE GENOMIC DNA]</scope>
    <source>
        <strain evidence="4">cv. Old Blush</strain>
    </source>
</reference>
<feature type="compositionally biased region" description="Polar residues" evidence="2">
    <location>
        <begin position="914"/>
        <end position="934"/>
    </location>
</feature>
<dbReference type="Proteomes" id="UP000238479">
    <property type="component" value="Chromosome 2"/>
</dbReference>
<feature type="compositionally biased region" description="Basic and acidic residues" evidence="2">
    <location>
        <begin position="1565"/>
        <end position="1577"/>
    </location>
</feature>
<feature type="compositionally biased region" description="Polar residues" evidence="2">
    <location>
        <begin position="1105"/>
        <end position="1119"/>
    </location>
</feature>
<proteinExistence type="predicted"/>
<name>A0A2P6RNE7_ROSCH</name>
<feature type="region of interest" description="Disordered" evidence="2">
    <location>
        <begin position="15"/>
        <end position="65"/>
    </location>
</feature>
<feature type="region of interest" description="Disordered" evidence="2">
    <location>
        <begin position="667"/>
        <end position="712"/>
    </location>
</feature>
<feature type="compositionally biased region" description="Acidic residues" evidence="2">
    <location>
        <begin position="966"/>
        <end position="982"/>
    </location>
</feature>
<feature type="compositionally biased region" description="Basic and acidic residues" evidence="2">
    <location>
        <begin position="256"/>
        <end position="276"/>
    </location>
</feature>
<accession>A0A2P6RNE7</accession>
<feature type="region of interest" description="Disordered" evidence="2">
    <location>
        <begin position="1395"/>
        <end position="1499"/>
    </location>
</feature>
<organism evidence="3 4">
    <name type="scientific">Rosa chinensis</name>
    <name type="common">China rose</name>
    <dbReference type="NCBI Taxonomy" id="74649"/>
    <lineage>
        <taxon>Eukaryota</taxon>
        <taxon>Viridiplantae</taxon>
        <taxon>Streptophyta</taxon>
        <taxon>Embryophyta</taxon>
        <taxon>Tracheophyta</taxon>
        <taxon>Spermatophyta</taxon>
        <taxon>Magnoliopsida</taxon>
        <taxon>eudicotyledons</taxon>
        <taxon>Gunneridae</taxon>
        <taxon>Pentapetalae</taxon>
        <taxon>rosids</taxon>
        <taxon>fabids</taxon>
        <taxon>Rosales</taxon>
        <taxon>Rosaceae</taxon>
        <taxon>Rosoideae</taxon>
        <taxon>Rosoideae incertae sedis</taxon>
        <taxon>Rosa</taxon>
    </lineage>
</organism>
<feature type="region of interest" description="Disordered" evidence="2">
    <location>
        <begin position="339"/>
        <end position="428"/>
    </location>
</feature>
<evidence type="ECO:0000313" key="4">
    <source>
        <dbReference type="Proteomes" id="UP000238479"/>
    </source>
</evidence>
<feature type="region of interest" description="Disordered" evidence="2">
    <location>
        <begin position="2035"/>
        <end position="2062"/>
    </location>
</feature>
<feature type="compositionally biased region" description="Basic and acidic residues" evidence="2">
    <location>
        <begin position="404"/>
        <end position="418"/>
    </location>
</feature>
<feature type="compositionally biased region" description="Low complexity" evidence="2">
    <location>
        <begin position="2319"/>
        <end position="2334"/>
    </location>
</feature>
<evidence type="ECO:0000313" key="3">
    <source>
        <dbReference type="EMBL" id="PRQ47959.1"/>
    </source>
</evidence>
<feature type="region of interest" description="Disordered" evidence="2">
    <location>
        <begin position="774"/>
        <end position="982"/>
    </location>
</feature>
<sequence length="2412" mass="261261">MGWTKPTAAVALQEKEVFGDHGADGNGIDQSSVHGNDGAGRGNSVGTSVYMPPSARPGSVGPIATASAPAYHSLEKAMLLRGEDFPSLQAALPSGSGPAQKQKDGLNQKQRQVRDELLNEQRGSTHSSTIVDMRPQLQTSSRGTSNVLNENGGESRGLGGNRASEQARKQEDYFPGPLPLVRLNPRSDWADDERDTSHGFTDRGRDHGFSNTEAYWDRDFDMPRISVLPHKPVHNLSERRGLRDNETGKVSSSEVPKVDQYGRDVRTPSREEREGSSWRNATLPKDGITDLVGNDRNGFGARPSSLNRETARENKHNLMPFQESAQDNFGRKDAGYRHGGRQPWNNAMDSHASRGAEWNKRDRYGSEQQNRYRGDAIQNSSVSKPSYSLGSKGLPVNDPLLNFGREKRPFSKSEKPYAEDFGGTDFDTRDPFSGGLFGVVKKKKDVTRQTDFHDPVRESFEAELERVQKMQEQERQRILEEQEKALELARREEEERVRLAKEHIERQRRMEEEAREAAWRAEQEQLEAMRRAEEQRVAREEEKRRLFMEEERRKHAAKQKLIELEERIAKRKAETAKAGGNSFAVADENMSRMVKDKDVSRDIGDWEDGERMVERITASASSDSSLNRSFEMGSRTHLPRDSSAFVDGGKPVNSWRRDVYENGNNSTLLLQDQDNGHHSLRRDRDSSVGGRAQSRKELYGGGGLMPSRTYHKGGIADSHMDDISHLRGQRWNLSGDVDHYSRNMEIESDFHDNFAEKFSDVGWGQGRVHGNPYSPYPEPLYPNSDADGPYSFGRSRYSARQPRVLPPPSLASMHKPSYRGEPDRPGPSAFPENEMQYNHAARSESTMQTGYDGNRPENLVQPEIIEVKQENTGNEEQKLDTTPRCDSQSSLSVSSPPSSPTPLSHDDLDESRDSSVLSAPGNSKNVTLPGQENESLVLPTVPGKDSSSVSTGDDEEWAVENNEQLQEQEEYDEDEDGYEEEDEVHEDMHLEGKESPDMDNFVLCFNEGVEVGMPNDEFDRTSRNEESTFVVPQVCSGTVEEHGSFDGIHTDEKTLQHMDDSSQLGAGSSSRMFQETDKAMQNLVIQPNNVHHMSAGPESVDHVDASSSSGPSSQNHVASSVNLTSHLLSSQTVMPTVSAVQNQTEGPVKLQFGLFSGPSLIPSPVPAIQIGSIQMPLPLHPQVGPSLAHMHPSQPPLFQFGQLRYTSPISQGVLPLAPQSMSFIQPNVPSGFSVNQSSGGPQPIQSGQGTTQNMKDDVVSLPTDNRQGLASRHLDPSQGYVSEGVNPKAAGENAETSVMGQRGAAKSYIGDSSLTSGSLFQAEDQGHNNLVGKNFSAFSGNGESEKRSEIGASSAQTVVKGRDIGGPKAYGPVPGGGRGKKFVFTVKNPGSRSFPVPELTHVESSGYQRRPRRNMQRTEFRVRASADKRQSTGSVSSNHLGLEEKYAPVRGLGPSVRSGPRKVVMSNKQSKQISESEGMTPGSSSSQEIEYGSRTDKGVGKDALAKSQNLPHFGEGNLKRHFHSEEDVYAPLQSGVVRVFEQTGIEAPSDEDDFIEVRSKRQMLNDRREQREKEIKAKSRVSKVSRKPRSTLKGTTISTNLGKNSTVANGEAGNNIRSDFVGNEGRGLANTEVSAGFNTTGAQPLAPIGTPAVKSDGQADIRSQTMRSLHTSSLPVVSGGVKNLGRGMILDNKIKVPDNVPSSLGSWGNSRSNQQVMSLTQTQLDDAMKPGHFDSRAAVESLTTSVSSMSSSSILTKDKTFSSAANPINSLLAGEKIQFGAVTSPTILPSSSRAVPHGIGPPGPSRSEIQLSRNLSAAENDCNLLFEKEKHPPESCGQLEDSEAEAEAAASAVAVAAISSDEIVGNLGACSVSGADTKSFVGAGIDGITAGGATDQQLASQSRATQSLSASLPADLSVDTAPNSLRPPLPSQNNFLIANYVVAPRPKGVEGADVDVISTGGSGDQQLASQSRSEESLSVSLPADLSVETPPISLWPPVPSPQNPSAQMLPHFPGGPPSHFPFYEMNPMMGAPVFAFGPPDESASTNQSQSQKNSAPPSAPIGTWQQCHSGVDSFYGPPAGFTGPFISPAGGIPGVQGPPHMVVYNHFAPVGQFGQVGLSFMGTTYIPSGKQPDWKHNPVSSAMGVSEVEMNNMNMVSTQRNPTNMPAPIQHLAPGSPLLPMPSPMAMFDVPPFQSSADMSVQARWPHVPAAPPQSVPLSMPLQQQSDGMHPSKFSHAHGPVDQSLTGNRFPESRASAPFDNSRNFPVVTDATVARFSDELGLVDPSSSGSTGASTQGVVTKSSALSTSGDASKTDVDQNLSSSSVSGHNNASSNVKSQPSQHKNNVSNQQYGHSSYYQRGGSQKNSSGGEWSHRRMGFHGRNQSMGAEKSFPSKMKQVYVAKQTPSGNSTVS</sequence>
<feature type="region of interest" description="Disordered" evidence="2">
    <location>
        <begin position="236"/>
        <end position="305"/>
    </location>
</feature>
<evidence type="ECO:0000256" key="1">
    <source>
        <dbReference type="SAM" id="Coils"/>
    </source>
</evidence>
<dbReference type="InterPro" id="IPR051195">
    <property type="entry name" value="Fungal_stress_NST1"/>
</dbReference>
<feature type="compositionally biased region" description="Basic and acidic residues" evidence="2">
    <location>
        <begin position="1416"/>
        <end position="1430"/>
    </location>
</feature>
<feature type="compositionally biased region" description="Basic and acidic residues" evidence="2">
    <location>
        <begin position="351"/>
        <end position="374"/>
    </location>
</feature>
<feature type="compositionally biased region" description="Low complexity" evidence="2">
    <location>
        <begin position="1965"/>
        <end position="1980"/>
    </location>
</feature>
<feature type="region of interest" description="Disordered" evidence="2">
    <location>
        <begin position="1640"/>
        <end position="1659"/>
    </location>
</feature>
<keyword evidence="4" id="KW-1185">Reference proteome</keyword>
<feature type="compositionally biased region" description="Polar residues" evidence="2">
    <location>
        <begin position="375"/>
        <end position="389"/>
    </location>
</feature>
<dbReference type="CDD" id="cd22249">
    <property type="entry name" value="UDM1_RNF168_RNF169-like"/>
    <property type="match status" value="1"/>
</dbReference>
<feature type="compositionally biased region" description="Basic and acidic residues" evidence="2">
    <location>
        <begin position="674"/>
        <end position="686"/>
    </location>
</feature>
<feature type="compositionally biased region" description="Basic and acidic residues" evidence="2">
    <location>
        <begin position="236"/>
        <end position="247"/>
    </location>
</feature>
<dbReference type="Gramene" id="PRQ47959">
    <property type="protein sequence ID" value="PRQ47959"/>
    <property type="gene ID" value="RchiOBHm_Chr2g0105371"/>
</dbReference>
<gene>
    <name evidence="3" type="ORF">RchiOBHm_Chr2g0105371</name>
</gene>
<feature type="compositionally biased region" description="Low complexity" evidence="2">
    <location>
        <begin position="886"/>
        <end position="896"/>
    </location>
</feature>
<dbReference type="PANTHER" id="PTHR31780:SF10">
    <property type="entry name" value="LD36051P"/>
    <property type="match status" value="1"/>
</dbReference>
<feature type="compositionally biased region" description="Polar residues" evidence="2">
    <location>
        <begin position="1466"/>
        <end position="1488"/>
    </location>
</feature>
<protein>
    <submittedName>
        <fullName evidence="3">Uncharacterized protein</fullName>
    </submittedName>
</protein>
<evidence type="ECO:0000256" key="2">
    <source>
        <dbReference type="SAM" id="MobiDB-lite"/>
    </source>
</evidence>
<feature type="region of interest" description="Disordered" evidence="2">
    <location>
        <begin position="1091"/>
        <end position="1119"/>
    </location>
</feature>
<feature type="compositionally biased region" description="Low complexity" evidence="2">
    <location>
        <begin position="2286"/>
        <end position="2300"/>
    </location>
</feature>
<feature type="compositionally biased region" description="Basic and acidic residues" evidence="2">
    <location>
        <begin position="865"/>
        <end position="883"/>
    </location>
</feature>
<feature type="region of interest" description="Disordered" evidence="2">
    <location>
        <begin position="2210"/>
        <end position="2263"/>
    </location>
</feature>
<dbReference type="OMA" id="HFPCFEM"/>
<feature type="compositionally biased region" description="Basic and acidic residues" evidence="2">
    <location>
        <begin position="195"/>
        <end position="208"/>
    </location>
</feature>
<feature type="compositionally biased region" description="Polar residues" evidence="2">
    <location>
        <begin position="2301"/>
        <end position="2311"/>
    </location>
</feature>